<dbReference type="PROSITE" id="PS51186">
    <property type="entry name" value="GNAT"/>
    <property type="match status" value="1"/>
</dbReference>
<keyword evidence="2" id="KW-0808">Transferase</keyword>
<dbReference type="SUPFAM" id="SSF55729">
    <property type="entry name" value="Acyl-CoA N-acyltransferases (Nat)"/>
    <property type="match status" value="1"/>
</dbReference>
<name>A0ABW8V0T2_9RHOB</name>
<dbReference type="EC" id="2.3.-.-" evidence="2"/>
<accession>A0ABW8V0T2</accession>
<dbReference type="Pfam" id="PF13302">
    <property type="entry name" value="Acetyltransf_3"/>
    <property type="match status" value="1"/>
</dbReference>
<keyword evidence="3" id="KW-1185">Reference proteome</keyword>
<dbReference type="GO" id="GO:0016746">
    <property type="term" value="F:acyltransferase activity"/>
    <property type="evidence" value="ECO:0007669"/>
    <property type="project" value="UniProtKB-KW"/>
</dbReference>
<evidence type="ECO:0000313" key="3">
    <source>
        <dbReference type="Proteomes" id="UP001627408"/>
    </source>
</evidence>
<dbReference type="EMBL" id="JBHDIY010000002">
    <property type="protein sequence ID" value="MFL4471519.1"/>
    <property type="molecule type" value="Genomic_DNA"/>
</dbReference>
<evidence type="ECO:0000259" key="1">
    <source>
        <dbReference type="PROSITE" id="PS51186"/>
    </source>
</evidence>
<evidence type="ECO:0000313" key="2">
    <source>
        <dbReference type="EMBL" id="MFL4471519.1"/>
    </source>
</evidence>
<protein>
    <submittedName>
        <fullName evidence="2">GNAT family N-acetyltransferase</fullName>
        <ecNumber evidence="2">2.3.-.-</ecNumber>
    </submittedName>
</protein>
<keyword evidence="2" id="KW-0012">Acyltransferase</keyword>
<gene>
    <name evidence="2" type="ORF">ACERZ8_17150</name>
</gene>
<dbReference type="RefSeq" id="WP_407593362.1">
    <property type="nucleotide sequence ID" value="NZ_JBHDIY010000002.1"/>
</dbReference>
<dbReference type="InterPro" id="IPR000182">
    <property type="entry name" value="GNAT_dom"/>
</dbReference>
<organism evidence="2 3">
    <name type="scientific">Tateyamaria armeniaca</name>
    <dbReference type="NCBI Taxonomy" id="2518930"/>
    <lineage>
        <taxon>Bacteria</taxon>
        <taxon>Pseudomonadati</taxon>
        <taxon>Pseudomonadota</taxon>
        <taxon>Alphaproteobacteria</taxon>
        <taxon>Rhodobacterales</taxon>
        <taxon>Roseobacteraceae</taxon>
        <taxon>Tateyamaria</taxon>
    </lineage>
</organism>
<dbReference type="InterPro" id="IPR016181">
    <property type="entry name" value="Acyl_CoA_acyltransferase"/>
</dbReference>
<proteinExistence type="predicted"/>
<reference evidence="2 3" key="1">
    <citation type="submission" date="2024-08" db="EMBL/GenBank/DDBJ databases">
        <title>Tateyamaria sp. nov., isolated from marine algae.</title>
        <authorList>
            <person name="Choi B.J."/>
            <person name="Kim J.M."/>
            <person name="Lee J.K."/>
            <person name="Choi D.G."/>
            <person name="Bayburt H."/>
            <person name="Baek J.H."/>
            <person name="Han D.M."/>
            <person name="Jeon C.O."/>
        </authorList>
    </citation>
    <scope>NUCLEOTIDE SEQUENCE [LARGE SCALE GENOMIC DNA]</scope>
    <source>
        <strain evidence="2 3">KMU-156</strain>
    </source>
</reference>
<feature type="domain" description="N-acetyltransferase" evidence="1">
    <location>
        <begin position="13"/>
        <end position="176"/>
    </location>
</feature>
<dbReference type="Gene3D" id="3.40.630.30">
    <property type="match status" value="1"/>
</dbReference>
<dbReference type="InterPro" id="IPR051531">
    <property type="entry name" value="N-acetyltransferase"/>
</dbReference>
<dbReference type="PANTHER" id="PTHR43792">
    <property type="entry name" value="GNAT FAMILY, PUTATIVE (AFU_ORTHOLOGUE AFUA_3G00765)-RELATED-RELATED"/>
    <property type="match status" value="1"/>
</dbReference>
<dbReference type="Proteomes" id="UP001627408">
    <property type="component" value="Unassembled WGS sequence"/>
</dbReference>
<comment type="caution">
    <text evidence="2">The sequence shown here is derived from an EMBL/GenBank/DDBJ whole genome shotgun (WGS) entry which is preliminary data.</text>
</comment>
<dbReference type="PANTHER" id="PTHR43792:SF1">
    <property type="entry name" value="N-ACETYLTRANSFERASE DOMAIN-CONTAINING PROTEIN"/>
    <property type="match status" value="1"/>
</dbReference>
<sequence length="178" mass="19782">MSRHVPTINTARATLRAMRASDFDRFAEIWAMPEVVRYIGGTPRSRDTSWNAFLRNAGHWQVTGFGQWAIEDHASKAMVGQAGFFFGARGLGEDFDAFPEAGWVLVPDAQGKGLGTEVVCAAHDWFDRVITGPLGCMIHPEHEASLHLAERLGYVPLRDVEDGDSPVRLFYRKSPPQV</sequence>